<feature type="region of interest" description="Disordered" evidence="2">
    <location>
        <begin position="53"/>
        <end position="111"/>
    </location>
</feature>
<dbReference type="RefSeq" id="WP_322741587.1">
    <property type="nucleotide sequence ID" value="NZ_WINI01000003.1"/>
</dbReference>
<comment type="similarity">
    <text evidence="1">Belongs to the UPF0229 family.</text>
</comment>
<accession>A0A843YMG2</accession>
<dbReference type="PANTHER" id="PTHR30510:SF2">
    <property type="entry name" value="UPF0229 PROTEIN YEAH"/>
    <property type="match status" value="1"/>
</dbReference>
<feature type="compositionally biased region" description="Basic and acidic residues" evidence="2">
    <location>
        <begin position="53"/>
        <end position="76"/>
    </location>
</feature>
<dbReference type="NCBIfam" id="NF003707">
    <property type="entry name" value="PRK05325.1-2"/>
    <property type="match status" value="1"/>
</dbReference>
<dbReference type="EMBL" id="WINI01000003">
    <property type="protein sequence ID" value="MQR00645.1"/>
    <property type="molecule type" value="Genomic_DNA"/>
</dbReference>
<evidence type="ECO:0000256" key="1">
    <source>
        <dbReference type="HAMAP-Rule" id="MF_01232"/>
    </source>
</evidence>
<dbReference type="NCBIfam" id="NF003708">
    <property type="entry name" value="PRK05325.1-3"/>
    <property type="match status" value="1"/>
</dbReference>
<dbReference type="Pfam" id="PF04285">
    <property type="entry name" value="DUF444"/>
    <property type="match status" value="1"/>
</dbReference>
<proteinExistence type="inferred from homology"/>
<dbReference type="Proteomes" id="UP000451565">
    <property type="component" value="Unassembled WGS sequence"/>
</dbReference>
<dbReference type="InterPro" id="IPR036465">
    <property type="entry name" value="vWFA_dom_sf"/>
</dbReference>
<dbReference type="AlphaFoldDB" id="A0A843YMG2"/>
<evidence type="ECO:0000313" key="3">
    <source>
        <dbReference type="EMBL" id="MQR00645.1"/>
    </source>
</evidence>
<reference evidence="3 4" key="1">
    <citation type="submission" date="2019-10" db="EMBL/GenBank/DDBJ databases">
        <title>Glaciimonas soli sp. nov., a psychrophilic bacterium isolated from the forest soil of a high elevation mountain in Taiwan.</title>
        <authorList>
            <person name="Wang L.-T."/>
            <person name="Shieh W.Y."/>
        </authorList>
    </citation>
    <scope>NUCLEOTIDE SEQUENCE [LARGE SCALE GENOMIC DNA]</scope>
    <source>
        <strain evidence="3 4">GS1</strain>
    </source>
</reference>
<organism evidence="3 4">
    <name type="scientific">Glaciimonas soli</name>
    <dbReference type="NCBI Taxonomy" id="2590999"/>
    <lineage>
        <taxon>Bacteria</taxon>
        <taxon>Pseudomonadati</taxon>
        <taxon>Pseudomonadota</taxon>
        <taxon>Betaproteobacteria</taxon>
        <taxon>Burkholderiales</taxon>
        <taxon>Oxalobacteraceae</taxon>
        <taxon>Glaciimonas</taxon>
    </lineage>
</organism>
<sequence length="421" mass="49118">MLHQIIDRRLAGKNKSIANRERFLRRYREDIRRSVTEAVRDRGITEIEKSKSISIPRHDISEPEFRHGVGGRRDTVHPGNQDYLQGDRIARPERGSGGGGSSASDHGEGQDDFTFELSREEFMQYFFEDLELPRLIKTNLMAIPSWKNMRAGYSIDGAPNNIDIVRSLRSSLGRRIALGSPLVAKLRELEALMLTLQADPEDRRDEILRLEEDIHLLKGRIWRIPFIDPFDLRYINRIRQPIPSSQAVMFCVMDVSGSMDEQRKDLAKRFFILLYLFLTRNYEHIEVVFIRHHTRADEVDENTFFHSQESGGTVVSSALELMKQIIEDRYPASEWNIYGAQASDGDNWNDDSPKCRQILENHILPMVRYFAYIQVVPEEQNLWTEYEQMAPEYPQFVLKKVQYASDIYPVFRELFEKQVTT</sequence>
<protein>
    <recommendedName>
        <fullName evidence="1">UPF0229 protein GEV47_08100</fullName>
    </recommendedName>
</protein>
<gene>
    <name evidence="3" type="ORF">GEV47_08100</name>
</gene>
<name>A0A843YMG2_9BURK</name>
<evidence type="ECO:0000256" key="2">
    <source>
        <dbReference type="SAM" id="MobiDB-lite"/>
    </source>
</evidence>
<keyword evidence="4" id="KW-1185">Reference proteome</keyword>
<dbReference type="HAMAP" id="MF_01232">
    <property type="entry name" value="UPF0229"/>
    <property type="match status" value="1"/>
</dbReference>
<evidence type="ECO:0000313" key="4">
    <source>
        <dbReference type="Proteomes" id="UP000451565"/>
    </source>
</evidence>
<dbReference type="SUPFAM" id="SSF53300">
    <property type="entry name" value="vWA-like"/>
    <property type="match status" value="1"/>
</dbReference>
<dbReference type="InterPro" id="IPR006698">
    <property type="entry name" value="UPF0229"/>
</dbReference>
<dbReference type="PANTHER" id="PTHR30510">
    <property type="entry name" value="UPF0229 PROTEIN YEAH"/>
    <property type="match status" value="1"/>
</dbReference>
<comment type="caution">
    <text evidence="3">The sequence shown here is derived from an EMBL/GenBank/DDBJ whole genome shotgun (WGS) entry which is preliminary data.</text>
</comment>